<dbReference type="PANTHER" id="PTHR43363:SF2">
    <property type="entry name" value="PHOSPHORIBOSYLTRANSFERASE"/>
    <property type="match status" value="1"/>
</dbReference>
<accession>A0ABW7HQ27</accession>
<dbReference type="Gene3D" id="3.40.50.2020">
    <property type="match status" value="1"/>
</dbReference>
<evidence type="ECO:0000259" key="3">
    <source>
        <dbReference type="Pfam" id="PF00156"/>
    </source>
</evidence>
<proteinExistence type="predicted"/>
<dbReference type="Pfam" id="PF00156">
    <property type="entry name" value="Pribosyltran"/>
    <property type="match status" value="1"/>
</dbReference>
<reference evidence="4 5" key="1">
    <citation type="submission" date="2024-10" db="EMBL/GenBank/DDBJ databases">
        <authorList>
            <person name="Cho J.-C."/>
        </authorList>
    </citation>
    <scope>NUCLEOTIDE SEQUENCE [LARGE SCALE GENOMIC DNA]</scope>
    <source>
        <strain evidence="4 5">KCTC29696</strain>
    </source>
</reference>
<organism evidence="4 5">
    <name type="scientific">Streptomyces chitinivorans</name>
    <dbReference type="NCBI Taxonomy" id="1257027"/>
    <lineage>
        <taxon>Bacteria</taxon>
        <taxon>Bacillati</taxon>
        <taxon>Actinomycetota</taxon>
        <taxon>Actinomycetes</taxon>
        <taxon>Kitasatosporales</taxon>
        <taxon>Streptomycetaceae</taxon>
        <taxon>Streptomyces</taxon>
    </lineage>
</organism>
<dbReference type="InterPro" id="IPR029057">
    <property type="entry name" value="PRTase-like"/>
</dbReference>
<dbReference type="RefSeq" id="WP_279951328.1">
    <property type="nucleotide sequence ID" value="NZ_BAABEN010000031.1"/>
</dbReference>
<dbReference type="EMBL" id="JBIHMK010000017">
    <property type="protein sequence ID" value="MFH0247978.1"/>
    <property type="molecule type" value="Genomic_DNA"/>
</dbReference>
<protein>
    <submittedName>
        <fullName evidence="4">Phosphoribosyltransferase</fullName>
    </submittedName>
</protein>
<dbReference type="InterPro" id="IPR000836">
    <property type="entry name" value="PRTase_dom"/>
</dbReference>
<dbReference type="CDD" id="cd06223">
    <property type="entry name" value="PRTases_typeI"/>
    <property type="match status" value="1"/>
</dbReference>
<dbReference type="GO" id="GO:0016757">
    <property type="term" value="F:glycosyltransferase activity"/>
    <property type="evidence" value="ECO:0007669"/>
    <property type="project" value="UniProtKB-KW"/>
</dbReference>
<evidence type="ECO:0000256" key="1">
    <source>
        <dbReference type="ARBA" id="ARBA00022676"/>
    </source>
</evidence>
<evidence type="ECO:0000313" key="4">
    <source>
        <dbReference type="EMBL" id="MFH0247978.1"/>
    </source>
</evidence>
<name>A0ABW7HQ27_9ACTN</name>
<dbReference type="Proteomes" id="UP001607069">
    <property type="component" value="Unassembled WGS sequence"/>
</dbReference>
<dbReference type="PANTHER" id="PTHR43363">
    <property type="entry name" value="HYPOXANTHINE PHOSPHORIBOSYLTRANSFERASE"/>
    <property type="match status" value="1"/>
</dbReference>
<dbReference type="SUPFAM" id="SSF53271">
    <property type="entry name" value="PRTase-like"/>
    <property type="match status" value="1"/>
</dbReference>
<keyword evidence="1 4" id="KW-0328">Glycosyltransferase</keyword>
<gene>
    <name evidence="4" type="ORF">ACG5V6_07100</name>
</gene>
<keyword evidence="5" id="KW-1185">Reference proteome</keyword>
<sequence length="164" mass="17393">MAADPRVGAVLSWGDVEALTGSIAERVWADGAPEAVVGVLRGGMVPATLLAHRLGVRDMRAVEVTRTTADGVGAAKAPEPQYRNPASLGVLAGLDVLVVDDIAGSGATLNRARRLVRALGPSRIRTAAMAVNRDNWSTEPGPEEAVDYIGELYEGWVVFPWERH</sequence>
<feature type="domain" description="Phosphoribosyltransferase" evidence="3">
    <location>
        <begin position="19"/>
        <end position="161"/>
    </location>
</feature>
<evidence type="ECO:0000256" key="2">
    <source>
        <dbReference type="ARBA" id="ARBA00022679"/>
    </source>
</evidence>
<evidence type="ECO:0000313" key="5">
    <source>
        <dbReference type="Proteomes" id="UP001607069"/>
    </source>
</evidence>
<comment type="caution">
    <text evidence="4">The sequence shown here is derived from an EMBL/GenBank/DDBJ whole genome shotgun (WGS) entry which is preliminary data.</text>
</comment>
<keyword evidence="2" id="KW-0808">Transferase</keyword>